<evidence type="ECO:0000259" key="12">
    <source>
        <dbReference type="PROSITE" id="PS50835"/>
    </source>
</evidence>
<dbReference type="GO" id="GO:0006955">
    <property type="term" value="P:immune response"/>
    <property type="evidence" value="ECO:0007669"/>
    <property type="project" value="TreeGrafter"/>
</dbReference>
<dbReference type="GO" id="GO:0031295">
    <property type="term" value="P:T cell costimulation"/>
    <property type="evidence" value="ECO:0007669"/>
    <property type="project" value="TreeGrafter"/>
</dbReference>
<evidence type="ECO:0000256" key="9">
    <source>
        <dbReference type="ARBA" id="ARBA00023180"/>
    </source>
</evidence>
<dbReference type="InterPro" id="IPR051713">
    <property type="entry name" value="T-cell_Activation_Regulation"/>
</dbReference>
<evidence type="ECO:0000256" key="11">
    <source>
        <dbReference type="SAM" id="Phobius"/>
    </source>
</evidence>
<feature type="domain" description="Ig-like" evidence="12">
    <location>
        <begin position="22"/>
        <end position="128"/>
    </location>
</feature>
<keyword evidence="6 11" id="KW-0472">Membrane</keyword>
<keyword evidence="5 11" id="KW-1133">Transmembrane helix</keyword>
<dbReference type="OrthoDB" id="9898017at2759"/>
<organism evidence="13">
    <name type="scientific">Cyprinus carpio</name>
    <name type="common">Common carp</name>
    <dbReference type="NCBI Taxonomy" id="7962"/>
    <lineage>
        <taxon>Eukaryota</taxon>
        <taxon>Metazoa</taxon>
        <taxon>Chordata</taxon>
        <taxon>Craniata</taxon>
        <taxon>Vertebrata</taxon>
        <taxon>Euteleostomi</taxon>
        <taxon>Actinopterygii</taxon>
        <taxon>Neopterygii</taxon>
        <taxon>Teleostei</taxon>
        <taxon>Ostariophysi</taxon>
        <taxon>Cypriniformes</taxon>
        <taxon>Cyprinidae</taxon>
        <taxon>Cyprininae</taxon>
        <taxon>Cyprinus</taxon>
    </lineage>
</organism>
<dbReference type="InterPro" id="IPR003599">
    <property type="entry name" value="Ig_sub"/>
</dbReference>
<reference evidence="13" key="1">
    <citation type="submission" date="2025-08" db="UniProtKB">
        <authorList>
            <consortium name="RefSeq"/>
        </authorList>
    </citation>
    <scope>IDENTIFICATION</scope>
    <source>
        <tissue evidence="13">Muscle</tissue>
    </source>
</reference>
<keyword evidence="10" id="KW-0393">Immunoglobulin domain</keyword>
<keyword evidence="4" id="KW-0732">Signal</keyword>
<name>A0A9Q9XPE4_CYPCA</name>
<gene>
    <name evidence="13" type="primary">LOC122141686</name>
</gene>
<dbReference type="GO" id="GO:0042130">
    <property type="term" value="P:negative regulation of T cell proliferation"/>
    <property type="evidence" value="ECO:0007669"/>
    <property type="project" value="TreeGrafter"/>
</dbReference>
<evidence type="ECO:0000313" key="13">
    <source>
        <dbReference type="RefSeq" id="XP_042605578.1"/>
    </source>
</evidence>
<evidence type="ECO:0000256" key="7">
    <source>
        <dbReference type="ARBA" id="ARBA00023157"/>
    </source>
</evidence>
<keyword evidence="2" id="KW-1003">Cell membrane</keyword>
<dbReference type="PANTHER" id="PTHR25466:SF14">
    <property type="entry name" value="BUTYROPHILIN SUBFAMILY 2 MEMBER A2-LIKE-RELATED"/>
    <property type="match status" value="1"/>
</dbReference>
<sequence>MEIYKRISSGNLSRWSIFYFLPVFVIVNEVSLQETVVGFTGDSAVLNCSSKERQDIDVLWTFNYTQIVFDIIDGQVSVEEQDQQYKNRVESFPEEYKRGNFSIKLNNLQHTDAGKYTCYIIKKESVIKSVELFIKERSERLINEGTNPKPEMIVMFVCILCTGIIFSLVNSVTVCFKEF</sequence>
<protein>
    <submittedName>
        <fullName evidence="13">V-set domain-containing T-cell activation inhibitor 1-like</fullName>
    </submittedName>
</protein>
<dbReference type="GeneID" id="122141686"/>
<proteinExistence type="predicted"/>
<dbReference type="RefSeq" id="XP_042605578.1">
    <property type="nucleotide sequence ID" value="XM_042749644.1"/>
</dbReference>
<evidence type="ECO:0000256" key="4">
    <source>
        <dbReference type="ARBA" id="ARBA00022729"/>
    </source>
</evidence>
<dbReference type="Proteomes" id="UP001155660">
    <property type="component" value="Chromosome B22"/>
</dbReference>
<dbReference type="InterPro" id="IPR013106">
    <property type="entry name" value="Ig_V-set"/>
</dbReference>
<evidence type="ECO:0000256" key="10">
    <source>
        <dbReference type="ARBA" id="ARBA00023319"/>
    </source>
</evidence>
<comment type="subcellular location">
    <subcellularLocation>
        <location evidence="1">Cell membrane</location>
        <topology evidence="1">Single-pass type I membrane protein</topology>
    </subcellularLocation>
</comment>
<dbReference type="GO" id="GO:0007166">
    <property type="term" value="P:cell surface receptor signaling pathway"/>
    <property type="evidence" value="ECO:0007669"/>
    <property type="project" value="TreeGrafter"/>
</dbReference>
<keyword evidence="7" id="KW-1015">Disulfide bond</keyword>
<evidence type="ECO:0000256" key="3">
    <source>
        <dbReference type="ARBA" id="ARBA00022692"/>
    </source>
</evidence>
<dbReference type="PANTHER" id="PTHR25466">
    <property type="entry name" value="T-LYMPHOCYTE ACTIVATION ANTIGEN"/>
    <property type="match status" value="1"/>
</dbReference>
<keyword evidence="9" id="KW-0325">Glycoprotein</keyword>
<dbReference type="GO" id="GO:0042102">
    <property type="term" value="P:positive regulation of T cell proliferation"/>
    <property type="evidence" value="ECO:0007669"/>
    <property type="project" value="TreeGrafter"/>
</dbReference>
<accession>A0A9Q9XPE4</accession>
<dbReference type="AlphaFoldDB" id="A0A9Q9XPE4"/>
<dbReference type="GO" id="GO:0009897">
    <property type="term" value="C:external side of plasma membrane"/>
    <property type="evidence" value="ECO:0007669"/>
    <property type="project" value="TreeGrafter"/>
</dbReference>
<evidence type="ECO:0000256" key="6">
    <source>
        <dbReference type="ARBA" id="ARBA00023136"/>
    </source>
</evidence>
<evidence type="ECO:0000256" key="2">
    <source>
        <dbReference type="ARBA" id="ARBA00022475"/>
    </source>
</evidence>
<keyword evidence="8" id="KW-0675">Receptor</keyword>
<keyword evidence="3 11" id="KW-0812">Transmembrane</keyword>
<dbReference type="GO" id="GO:0071222">
    <property type="term" value="P:cellular response to lipopolysaccharide"/>
    <property type="evidence" value="ECO:0007669"/>
    <property type="project" value="TreeGrafter"/>
</dbReference>
<feature type="transmembrane region" description="Helical" evidence="11">
    <location>
        <begin position="153"/>
        <end position="176"/>
    </location>
</feature>
<dbReference type="Pfam" id="PF07686">
    <property type="entry name" value="V-set"/>
    <property type="match status" value="1"/>
</dbReference>
<dbReference type="PROSITE" id="PS50835">
    <property type="entry name" value="IG_LIKE"/>
    <property type="match status" value="1"/>
</dbReference>
<dbReference type="KEGG" id="ccar:122141686"/>
<dbReference type="FunFam" id="2.60.40.10:FF:000142">
    <property type="entry name" value="V-set domain-containing T-cell activation inhibitor 1"/>
    <property type="match status" value="1"/>
</dbReference>
<dbReference type="InterPro" id="IPR007110">
    <property type="entry name" value="Ig-like_dom"/>
</dbReference>
<dbReference type="SMART" id="SM00409">
    <property type="entry name" value="IG"/>
    <property type="match status" value="1"/>
</dbReference>
<evidence type="ECO:0000256" key="5">
    <source>
        <dbReference type="ARBA" id="ARBA00022989"/>
    </source>
</evidence>
<evidence type="ECO:0000256" key="8">
    <source>
        <dbReference type="ARBA" id="ARBA00023170"/>
    </source>
</evidence>
<evidence type="ECO:0000256" key="1">
    <source>
        <dbReference type="ARBA" id="ARBA00004251"/>
    </source>
</evidence>